<name>A0A4Q8AFB2_9MICC</name>
<evidence type="ECO:0000313" key="3">
    <source>
        <dbReference type="EMBL" id="RZU62990.1"/>
    </source>
</evidence>
<gene>
    <name evidence="3" type="ORF">EV380_2596</name>
</gene>
<organism evidence="3 4">
    <name type="scientific">Zhihengliuella halotolerans</name>
    <dbReference type="NCBI Taxonomy" id="370736"/>
    <lineage>
        <taxon>Bacteria</taxon>
        <taxon>Bacillati</taxon>
        <taxon>Actinomycetota</taxon>
        <taxon>Actinomycetes</taxon>
        <taxon>Micrococcales</taxon>
        <taxon>Micrococcaceae</taxon>
        <taxon>Zhihengliuella</taxon>
    </lineage>
</organism>
<keyword evidence="2" id="KW-0812">Transmembrane</keyword>
<feature type="transmembrane region" description="Helical" evidence="2">
    <location>
        <begin position="66"/>
        <end position="89"/>
    </location>
</feature>
<evidence type="ECO:0000256" key="1">
    <source>
        <dbReference type="SAM" id="MobiDB-lite"/>
    </source>
</evidence>
<sequence length="127" mass="12734">MDHSNEQSQASLAPDGATGAEKSTSRRVGVVAFVIGVISVLAGWIGEMASFALLISGGDGMERAQLSFVVAALVVVLGLAALILGIIGARRPVGKALSGAAIAMGAIGVLGWFFSAAGMSIVSWTFG</sequence>
<dbReference type="AlphaFoldDB" id="A0A4Q8AFB2"/>
<proteinExistence type="predicted"/>
<feature type="compositionally biased region" description="Polar residues" evidence="1">
    <location>
        <begin position="1"/>
        <end position="11"/>
    </location>
</feature>
<feature type="transmembrane region" description="Helical" evidence="2">
    <location>
        <begin position="101"/>
        <end position="126"/>
    </location>
</feature>
<protein>
    <submittedName>
        <fullName evidence="3">Uncharacterized protein</fullName>
    </submittedName>
</protein>
<evidence type="ECO:0000256" key="2">
    <source>
        <dbReference type="SAM" id="Phobius"/>
    </source>
</evidence>
<keyword evidence="4" id="KW-1185">Reference proteome</keyword>
<reference evidence="3 4" key="1">
    <citation type="submission" date="2019-02" db="EMBL/GenBank/DDBJ databases">
        <title>Sequencing the genomes of 1000 actinobacteria strains.</title>
        <authorList>
            <person name="Klenk H.-P."/>
        </authorList>
    </citation>
    <scope>NUCLEOTIDE SEQUENCE [LARGE SCALE GENOMIC DNA]</scope>
    <source>
        <strain evidence="3 4">DSM 17364</strain>
    </source>
</reference>
<accession>A0A4Q8AFB2</accession>
<feature type="transmembrane region" description="Helical" evidence="2">
    <location>
        <begin position="28"/>
        <end position="46"/>
    </location>
</feature>
<keyword evidence="2" id="KW-1133">Transmembrane helix</keyword>
<dbReference type="RefSeq" id="WP_130451489.1">
    <property type="nucleotide sequence ID" value="NZ_SHLA01000001.1"/>
</dbReference>
<feature type="region of interest" description="Disordered" evidence="1">
    <location>
        <begin position="1"/>
        <end position="20"/>
    </location>
</feature>
<dbReference type="EMBL" id="SHLA01000001">
    <property type="protein sequence ID" value="RZU62990.1"/>
    <property type="molecule type" value="Genomic_DNA"/>
</dbReference>
<evidence type="ECO:0000313" key="4">
    <source>
        <dbReference type="Proteomes" id="UP000292685"/>
    </source>
</evidence>
<dbReference type="Proteomes" id="UP000292685">
    <property type="component" value="Unassembled WGS sequence"/>
</dbReference>
<keyword evidence="2" id="KW-0472">Membrane</keyword>
<comment type="caution">
    <text evidence="3">The sequence shown here is derived from an EMBL/GenBank/DDBJ whole genome shotgun (WGS) entry which is preliminary data.</text>
</comment>